<keyword evidence="4" id="KW-0407">Ion channel</keyword>
<name>A0A4Q6XWY9_9SPHN</name>
<evidence type="ECO:0000256" key="1">
    <source>
        <dbReference type="ARBA" id="ARBA00004651"/>
    </source>
</evidence>
<dbReference type="GO" id="GO:0006813">
    <property type="term" value="P:potassium ion transport"/>
    <property type="evidence" value="ECO:0007669"/>
    <property type="project" value="InterPro"/>
</dbReference>
<sequence>MTCPSQSASVPILSNAENALGSPVRNLAWIVGFVLVVVVVATFGYMAAGWSFADAIYMVLLTVYTVGYGEVRPIDTPYLEGVTIGTMVLGCTGMILFTGALVQFFTVLQIRQILGANRMHSRIDKLTGHVVICGFGRIGVMLARDLAQGGVPLVVVERGTARLAEAEAAGHLCIGGDATEEETLVAAGILRARTLATVLPDDAANVFIALSARNLNAALEIIARGEAPTTERKLLRAGANHVVQPTHIGAERMARMILFPASASLETEAQVTRMKGDLGELGLDLELVPVRAGSAMANLTVQAAERQAAGAFFIVQIRRGDVTITRPATDENLLPEDQVLVLVRDSGNAARRLFTTRAEIRAGRNRY</sequence>
<dbReference type="SUPFAM" id="SSF51735">
    <property type="entry name" value="NAD(P)-binding Rossmann-fold domains"/>
    <property type="match status" value="1"/>
</dbReference>
<dbReference type="InterPro" id="IPR036291">
    <property type="entry name" value="NAD(P)-bd_dom_sf"/>
</dbReference>
<keyword evidence="2" id="KW-0812">Transmembrane</keyword>
<keyword evidence="2" id="KW-1133">Transmembrane helix</keyword>
<dbReference type="Pfam" id="PF02254">
    <property type="entry name" value="TrkA_N"/>
    <property type="match status" value="1"/>
</dbReference>
<organism evidence="4 5">
    <name type="scientific">Sphingomonas populi</name>
    <dbReference type="NCBI Taxonomy" id="2484750"/>
    <lineage>
        <taxon>Bacteria</taxon>
        <taxon>Pseudomonadati</taxon>
        <taxon>Pseudomonadota</taxon>
        <taxon>Alphaproteobacteria</taxon>
        <taxon>Sphingomonadales</taxon>
        <taxon>Sphingomonadaceae</taxon>
        <taxon>Sphingomonas</taxon>
    </lineage>
</organism>
<dbReference type="GO" id="GO:0034220">
    <property type="term" value="P:monoatomic ion transmembrane transport"/>
    <property type="evidence" value="ECO:0007669"/>
    <property type="project" value="UniProtKB-KW"/>
</dbReference>
<dbReference type="Pfam" id="PF07885">
    <property type="entry name" value="Ion_trans_2"/>
    <property type="match status" value="1"/>
</dbReference>
<keyword evidence="2" id="KW-0472">Membrane</keyword>
<proteinExistence type="predicted"/>
<dbReference type="InterPro" id="IPR003148">
    <property type="entry name" value="RCK_N"/>
</dbReference>
<feature type="domain" description="RCK N-terminal" evidence="3">
    <location>
        <begin position="127"/>
        <end position="243"/>
    </location>
</feature>
<dbReference type="Proteomes" id="UP000292085">
    <property type="component" value="Unassembled WGS sequence"/>
</dbReference>
<keyword evidence="4" id="KW-0813">Transport</keyword>
<comment type="subcellular location">
    <subcellularLocation>
        <location evidence="1">Cell membrane</location>
        <topology evidence="1">Multi-pass membrane protein</topology>
    </subcellularLocation>
</comment>
<dbReference type="PROSITE" id="PS51201">
    <property type="entry name" value="RCK_N"/>
    <property type="match status" value="1"/>
</dbReference>
<evidence type="ECO:0000313" key="5">
    <source>
        <dbReference type="Proteomes" id="UP000292085"/>
    </source>
</evidence>
<evidence type="ECO:0000256" key="2">
    <source>
        <dbReference type="SAM" id="Phobius"/>
    </source>
</evidence>
<dbReference type="PANTHER" id="PTHR43833:SF9">
    <property type="entry name" value="POTASSIUM CHANNEL PROTEIN YUGO-RELATED"/>
    <property type="match status" value="1"/>
</dbReference>
<dbReference type="InterPro" id="IPR013099">
    <property type="entry name" value="K_chnl_dom"/>
</dbReference>
<comment type="caution">
    <text evidence="4">The sequence shown here is derived from an EMBL/GenBank/DDBJ whole genome shotgun (WGS) entry which is preliminary data.</text>
</comment>
<dbReference type="EMBL" id="SGIS01000010">
    <property type="protein sequence ID" value="RZF64880.1"/>
    <property type="molecule type" value="Genomic_DNA"/>
</dbReference>
<gene>
    <name evidence="4" type="ORF">EWE75_08430</name>
</gene>
<accession>A0A4Q6XWY9</accession>
<keyword evidence="5" id="KW-1185">Reference proteome</keyword>
<keyword evidence="4" id="KW-0406">Ion transport</keyword>
<protein>
    <submittedName>
        <fullName evidence="4">Potassium channel protein</fullName>
    </submittedName>
</protein>
<evidence type="ECO:0000259" key="3">
    <source>
        <dbReference type="PROSITE" id="PS51201"/>
    </source>
</evidence>
<reference evidence="4 5" key="1">
    <citation type="submission" date="2019-02" db="EMBL/GenBank/DDBJ databases">
        <authorList>
            <person name="Li Y."/>
        </authorList>
    </citation>
    <scope>NUCLEOTIDE SEQUENCE [LARGE SCALE GENOMIC DNA]</scope>
    <source>
        <strain evidence="4 5">3-7</strain>
    </source>
</reference>
<dbReference type="OrthoDB" id="9781411at2"/>
<dbReference type="Gene3D" id="1.10.287.70">
    <property type="match status" value="1"/>
</dbReference>
<evidence type="ECO:0000313" key="4">
    <source>
        <dbReference type="EMBL" id="RZF64880.1"/>
    </source>
</evidence>
<feature type="transmembrane region" description="Helical" evidence="2">
    <location>
        <begin position="83"/>
        <end position="108"/>
    </location>
</feature>
<dbReference type="SUPFAM" id="SSF116726">
    <property type="entry name" value="TrkA C-terminal domain-like"/>
    <property type="match status" value="1"/>
</dbReference>
<dbReference type="SUPFAM" id="SSF81324">
    <property type="entry name" value="Voltage-gated potassium channels"/>
    <property type="match status" value="1"/>
</dbReference>
<dbReference type="AlphaFoldDB" id="A0A4Q6XWY9"/>
<dbReference type="GO" id="GO:0005886">
    <property type="term" value="C:plasma membrane"/>
    <property type="evidence" value="ECO:0007669"/>
    <property type="project" value="UniProtKB-SubCell"/>
</dbReference>
<dbReference type="InterPro" id="IPR050721">
    <property type="entry name" value="Trk_Ktr_HKT_K-transport"/>
</dbReference>
<dbReference type="Gene3D" id="3.40.50.720">
    <property type="entry name" value="NAD(P)-binding Rossmann-like Domain"/>
    <property type="match status" value="1"/>
</dbReference>
<dbReference type="InterPro" id="IPR036721">
    <property type="entry name" value="RCK_C_sf"/>
</dbReference>
<feature type="transmembrane region" description="Helical" evidence="2">
    <location>
        <begin position="27"/>
        <end position="48"/>
    </location>
</feature>
<dbReference type="PANTHER" id="PTHR43833">
    <property type="entry name" value="POTASSIUM CHANNEL PROTEIN 2-RELATED-RELATED"/>
    <property type="match status" value="1"/>
</dbReference>